<dbReference type="InterPro" id="IPR001789">
    <property type="entry name" value="Sig_transdc_resp-reg_receiver"/>
</dbReference>
<dbReference type="AlphaFoldDB" id="A0A7U6GKU3"/>
<dbReference type="InterPro" id="IPR050595">
    <property type="entry name" value="Bact_response_regulator"/>
</dbReference>
<evidence type="ECO:0000313" key="5">
    <source>
        <dbReference type="Proteomes" id="UP000031631"/>
    </source>
</evidence>
<gene>
    <name evidence="4" type="ORF">TBH_C2589</name>
</gene>
<dbReference type="PANTHER" id="PTHR44591:SF20">
    <property type="entry name" value="PROTEIN PILH"/>
    <property type="match status" value="1"/>
</dbReference>
<dbReference type="KEGG" id="tbn:TBH_C2589"/>
<proteinExistence type="predicted"/>
<feature type="modified residue" description="4-aspartylphosphate" evidence="2">
    <location>
        <position position="52"/>
    </location>
</feature>
<dbReference type="SMART" id="SM00448">
    <property type="entry name" value="REC"/>
    <property type="match status" value="1"/>
</dbReference>
<reference evidence="4 5" key="1">
    <citation type="journal article" date="2014" name="PLoS ONE">
        <title>Physiological and genomic features of a novel sulfur-oxidizing gammaproteobacterium belonging to a previously uncultivated symbiotic lineage isolated from a hydrothermal vent.</title>
        <authorList>
            <person name="Nunoura T."/>
            <person name="Takaki Y."/>
            <person name="Kazama H."/>
            <person name="Kakuta J."/>
            <person name="Shimamura S."/>
            <person name="Makita H."/>
            <person name="Hirai M."/>
            <person name="Miyazaki M."/>
            <person name="Takai K."/>
        </authorList>
    </citation>
    <scope>NUCLEOTIDE SEQUENCE [LARGE SCALE GENOMIC DNA]</scope>
    <source>
        <strain evidence="4 5">Hiromi1</strain>
    </source>
</reference>
<dbReference type="Proteomes" id="UP000031631">
    <property type="component" value="Chromosome"/>
</dbReference>
<dbReference type="EMBL" id="AP012273">
    <property type="protein sequence ID" value="BAO45495.1"/>
    <property type="molecule type" value="Genomic_DNA"/>
</dbReference>
<feature type="domain" description="Response regulatory" evidence="3">
    <location>
        <begin position="3"/>
        <end position="119"/>
    </location>
</feature>
<dbReference type="InterPro" id="IPR011006">
    <property type="entry name" value="CheY-like_superfamily"/>
</dbReference>
<name>A0A7U6GKU3_9GAMM</name>
<dbReference type="OrthoDB" id="9800897at2"/>
<evidence type="ECO:0000313" key="4">
    <source>
        <dbReference type="EMBL" id="BAO45495.1"/>
    </source>
</evidence>
<organism evidence="4 5">
    <name type="scientific">Thiolapillus brandeum</name>
    <dbReference type="NCBI Taxonomy" id="1076588"/>
    <lineage>
        <taxon>Bacteria</taxon>
        <taxon>Pseudomonadati</taxon>
        <taxon>Pseudomonadota</taxon>
        <taxon>Gammaproteobacteria</taxon>
        <taxon>Chromatiales</taxon>
        <taxon>Sedimenticolaceae</taxon>
        <taxon>Thiolapillus</taxon>
    </lineage>
</organism>
<dbReference type="PANTHER" id="PTHR44591">
    <property type="entry name" value="STRESS RESPONSE REGULATOR PROTEIN 1"/>
    <property type="match status" value="1"/>
</dbReference>
<accession>A0A7U6GKU3</accession>
<evidence type="ECO:0000256" key="1">
    <source>
        <dbReference type="ARBA" id="ARBA00022553"/>
    </source>
</evidence>
<evidence type="ECO:0000259" key="3">
    <source>
        <dbReference type="PROSITE" id="PS50110"/>
    </source>
</evidence>
<dbReference type="Gene3D" id="3.40.50.2300">
    <property type="match status" value="1"/>
</dbReference>
<dbReference type="Pfam" id="PF00072">
    <property type="entry name" value="Response_reg"/>
    <property type="match status" value="1"/>
</dbReference>
<evidence type="ECO:0000256" key="2">
    <source>
        <dbReference type="PROSITE-ProRule" id="PRU00169"/>
    </source>
</evidence>
<dbReference type="RefSeq" id="WP_041069198.1">
    <property type="nucleotide sequence ID" value="NZ_AP012273.1"/>
</dbReference>
<dbReference type="SUPFAM" id="SSF52172">
    <property type="entry name" value="CheY-like"/>
    <property type="match status" value="1"/>
</dbReference>
<dbReference type="GO" id="GO:0000160">
    <property type="term" value="P:phosphorelay signal transduction system"/>
    <property type="evidence" value="ECO:0007669"/>
    <property type="project" value="InterPro"/>
</dbReference>
<protein>
    <submittedName>
        <fullName evidence="4">Twitching motility two-component system response regulator PilH</fullName>
    </submittedName>
</protein>
<sequence length="120" mass="13224">MAKVLIVDDSPTEVHIFSSALDGEGYQVVVATDGEEGVQKATEEMPDLILMDVVMPGLNGFQATRKIHRNASTKHIPIIIVTTKDQDTDREWGMRQGAKDYLVKPVDVGELLNKVSEMIS</sequence>
<keyword evidence="1 2" id="KW-0597">Phosphoprotein</keyword>
<keyword evidence="5" id="KW-1185">Reference proteome</keyword>
<dbReference type="PROSITE" id="PS50110">
    <property type="entry name" value="RESPONSE_REGULATORY"/>
    <property type="match status" value="1"/>
</dbReference>